<dbReference type="GO" id="GO:0005524">
    <property type="term" value="F:ATP binding"/>
    <property type="evidence" value="ECO:0007669"/>
    <property type="project" value="UniProtKB-KW"/>
</dbReference>
<dbReference type="EMBL" id="JAMWMK010000015">
    <property type="protein sequence ID" value="MDC4248334.1"/>
    <property type="molecule type" value="Genomic_DNA"/>
</dbReference>
<dbReference type="Pfam" id="PF19279">
    <property type="entry name" value="YegS_C"/>
    <property type="match status" value="1"/>
</dbReference>
<evidence type="ECO:0000313" key="14">
    <source>
        <dbReference type="EMBL" id="OTO00840.1"/>
    </source>
</evidence>
<reference evidence="16 18" key="2">
    <citation type="submission" date="2016-04" db="EMBL/GenBank/DDBJ databases">
        <authorList>
            <person name="Millard A."/>
        </authorList>
    </citation>
    <scope>NUCLEOTIDE SEQUENCE [LARGE SCALE GENOMIC DNA]</scope>
    <source>
        <strain evidence="16">Isolate 22</strain>
    </source>
</reference>
<dbReference type="EC" id="2.7.1.107" evidence="16"/>
<feature type="domain" description="DAGKc" evidence="9">
    <location>
        <begin position="1"/>
        <end position="146"/>
    </location>
</feature>
<evidence type="ECO:0000313" key="20">
    <source>
        <dbReference type="Proteomes" id="UP000249070"/>
    </source>
</evidence>
<evidence type="ECO:0000256" key="5">
    <source>
        <dbReference type="ARBA" id="ARBA00022777"/>
    </source>
</evidence>
<dbReference type="EMBL" id="NGLB01000001">
    <property type="protein sequence ID" value="OTO00840.1"/>
    <property type="molecule type" value="Genomic_DNA"/>
</dbReference>
<organism evidence="10 21">
    <name type="scientific">Enterococcus faecium</name>
    <name type="common">Streptococcus faecium</name>
    <dbReference type="NCBI Taxonomy" id="1352"/>
    <lineage>
        <taxon>Bacteria</taxon>
        <taxon>Bacillati</taxon>
        <taxon>Bacillota</taxon>
        <taxon>Bacilli</taxon>
        <taxon>Lactobacillales</taxon>
        <taxon>Enterococcaceae</taxon>
        <taxon>Enterococcus</taxon>
    </lineage>
</organism>
<evidence type="ECO:0000256" key="6">
    <source>
        <dbReference type="ARBA" id="ARBA00022840"/>
    </source>
</evidence>
<dbReference type="EMBL" id="QHGU01000033">
    <property type="protein sequence ID" value="PZM55683.1"/>
    <property type="molecule type" value="Genomic_DNA"/>
</dbReference>
<dbReference type="InterPro" id="IPR016064">
    <property type="entry name" value="NAD/diacylglycerol_kinase_sf"/>
</dbReference>
<evidence type="ECO:0000313" key="16">
    <source>
        <dbReference type="EMBL" id="SAM47954.1"/>
    </source>
</evidence>
<comment type="similarity">
    <text evidence="2">Belongs to the diacylglycerol/lipid kinase family.</text>
</comment>
<dbReference type="Proteomes" id="UP000183509">
    <property type="component" value="Unassembled WGS sequence"/>
</dbReference>
<keyword evidence="8" id="KW-1208">Phospholipid metabolism</keyword>
<dbReference type="PROSITE" id="PS50146">
    <property type="entry name" value="DAGK"/>
    <property type="match status" value="1"/>
</dbReference>
<dbReference type="Proteomes" id="UP001141166">
    <property type="component" value="Unassembled WGS sequence"/>
</dbReference>
<dbReference type="InterPro" id="IPR045540">
    <property type="entry name" value="YegS/DAGK_C"/>
</dbReference>
<keyword evidence="6" id="KW-0067">ATP-binding</keyword>
<keyword evidence="7" id="KW-0594">Phospholipid biosynthesis</keyword>
<dbReference type="RefSeq" id="WP_002294549.1">
    <property type="nucleotide sequence ID" value="NZ_AP022341.1"/>
</dbReference>
<dbReference type="PATRIC" id="fig|1352.1358.peg.2396"/>
<dbReference type="Proteomes" id="UP000249070">
    <property type="component" value="Unassembled WGS sequence"/>
</dbReference>
<evidence type="ECO:0000256" key="1">
    <source>
        <dbReference type="ARBA" id="ARBA00001946"/>
    </source>
</evidence>
<evidence type="ECO:0000313" key="11">
    <source>
        <dbReference type="EMBL" id="KWX17273.1"/>
    </source>
</evidence>
<evidence type="ECO:0000313" key="19">
    <source>
        <dbReference type="Proteomes" id="UP000194737"/>
    </source>
</evidence>
<dbReference type="InterPro" id="IPR001206">
    <property type="entry name" value="Diacylglycerol_kinase_cat_dom"/>
</dbReference>
<keyword evidence="4" id="KW-0547">Nucleotide-binding</keyword>
<evidence type="ECO:0000256" key="3">
    <source>
        <dbReference type="ARBA" id="ARBA00022679"/>
    </source>
</evidence>
<dbReference type="EMBL" id="LRHK01000001">
    <property type="protein sequence ID" value="KWX17273.1"/>
    <property type="molecule type" value="Genomic_DNA"/>
</dbReference>
<dbReference type="SMART" id="SM00046">
    <property type="entry name" value="DAGKc"/>
    <property type="match status" value="1"/>
</dbReference>
<reference evidence="12" key="6">
    <citation type="journal article" date="2022" name="J. Anim. Sci.">
        <title>Whole genome sequence analyses-based assessment of virulence potential and antimicrobial susceptibilities and resistance of Enterococcus faecium strains isolated from commercial swine and cattle probiotic products.</title>
        <authorList>
            <person name="Shridhar P.B."/>
            <person name="Amachawadi R.G."/>
            <person name="Tokach M."/>
            <person name="Patel I."/>
            <person name="Gangiredla J."/>
            <person name="Mammel M."/>
            <person name="Nagaraja T.G."/>
        </authorList>
    </citation>
    <scope>NUCLEOTIDE SEQUENCE</scope>
    <source>
        <strain evidence="12">EF215</strain>
    </source>
</reference>
<dbReference type="Proteomes" id="UP000469871">
    <property type="component" value="Unassembled WGS sequence"/>
</dbReference>
<dbReference type="Proteomes" id="UP000070452">
    <property type="component" value="Unassembled WGS sequence"/>
</dbReference>
<proteinExistence type="inferred from homology"/>
<sequence length="321" mass="36039">MKFHYHILINPSAGSGNGYKVAERILPVLKNKHIDYTLHYSEYKGHDAEIAETLAKETLIPWIEEEQKTIDTFPLLIIVGGDGTLHQVLDTFYQMEVEFPVAYIPAGSGNDFARGAGLPKNPKKGLQLILAAQSPEKVHIMAYEEKISEKKGIAVNNFGIGLDAAIVHATNHSSTKKRLNKYNLGSFSYLFSILRALFTQKGFPILVDAGGKQLSFSNAFLCTATKHPFFGGGIAIVPTADASKPVIDFVVVERINFFKILWLILLLIQKKQLKSKYFHHYTTNRLRIVSTTPQHGQEDGEEMEKRPFDITITTTKQLFWC</sequence>
<keyword evidence="5 10" id="KW-0418">Kinase</keyword>
<reference evidence="13" key="7">
    <citation type="submission" date="2022-05" db="EMBL/GenBank/DDBJ databases">
        <title>Draft genome sequences of Clostridium perfringens strains isolated from Peru.</title>
        <authorList>
            <person name="Hurtado R."/>
            <person name="Lima L."/>
            <person name="Sousa T."/>
            <person name="Jaiswal A.K."/>
            <person name="Tiwari S."/>
            <person name="Maturrano L."/>
            <person name="Brenig B."/>
            <person name="Azevedo V."/>
        </authorList>
    </citation>
    <scope>NUCLEOTIDE SEQUENCE</scope>
    <source>
        <strain evidence="13">CP4</strain>
    </source>
</reference>
<evidence type="ECO:0000256" key="7">
    <source>
        <dbReference type="ARBA" id="ARBA00023209"/>
    </source>
</evidence>
<dbReference type="InterPro" id="IPR050187">
    <property type="entry name" value="Lipid_Phosphate_FormReg"/>
</dbReference>
<evidence type="ECO:0000313" key="21">
    <source>
        <dbReference type="Proteomes" id="UP000469871"/>
    </source>
</evidence>
<dbReference type="EMBL" id="FKLM01000033">
    <property type="protein sequence ID" value="SAM47954.1"/>
    <property type="molecule type" value="Genomic_DNA"/>
</dbReference>
<evidence type="ECO:0000313" key="10">
    <source>
        <dbReference type="EMBL" id="KAB7577981.1"/>
    </source>
</evidence>
<dbReference type="PANTHER" id="PTHR12358">
    <property type="entry name" value="SPHINGOSINE KINASE"/>
    <property type="match status" value="1"/>
</dbReference>
<dbReference type="PANTHER" id="PTHR12358:SF54">
    <property type="entry name" value="SPHINGOSINE KINASE RELATED PROTEIN"/>
    <property type="match status" value="1"/>
</dbReference>
<evidence type="ECO:0000256" key="2">
    <source>
        <dbReference type="ARBA" id="ARBA00005983"/>
    </source>
</evidence>
<accession>A0A132Z3P5</accession>
<keyword evidence="7" id="KW-0443">Lipid metabolism</keyword>
<reference evidence="10 21" key="5">
    <citation type="submission" date="2019-10" db="EMBL/GenBank/DDBJ databases">
        <title>Evolutionary dynamics of vancomycin-resistant Enterococcus faecium during gastrointestinal tract colonization and bloodstream infection in immunocompromised pediatric patients.</title>
        <authorList>
            <person name="Chilambi G.S."/>
            <person name="Nordstrom H.R."/>
            <person name="Evans D.R."/>
            <person name="Ferrolino J."/>
            <person name="Hayden R.T."/>
            <person name="Maron G.M."/>
            <person name="Vo A.N."/>
            <person name="Gilmore M.S."/>
            <person name="Wolf J."/>
            <person name="Rosch J.W."/>
            <person name="Van Tyne D."/>
        </authorList>
    </citation>
    <scope>NUCLEOTIDE SEQUENCE [LARGE SCALE GENOMIC DNA]</scope>
    <source>
        <strain evidence="10 21">VRECG27</strain>
    </source>
</reference>
<dbReference type="Proteomes" id="UP001139644">
    <property type="component" value="Unassembled WGS sequence"/>
</dbReference>
<name>A0A132Z3P5_ENTFC</name>
<dbReference type="Gene3D" id="2.60.200.40">
    <property type="match status" value="1"/>
</dbReference>
<dbReference type="EMBL" id="JAIFOC010000026">
    <property type="protein sequence ID" value="MBX4221936.1"/>
    <property type="molecule type" value="Genomic_DNA"/>
</dbReference>
<reference evidence="15 20" key="4">
    <citation type="submission" date="2018-05" db="EMBL/GenBank/DDBJ databases">
        <title>Vancomycin-resistant Enterococcus faecium strain from Chelyabinsk, Russia.</title>
        <authorList>
            <person name="Gostev V."/>
            <person name="Goncharov A."/>
            <person name="Kolodzhieva V."/>
            <person name="Suvorov A."/>
            <person name="Sidorenko S."/>
            <person name="Zueva L."/>
        </authorList>
    </citation>
    <scope>NUCLEOTIDE SEQUENCE [LARGE SCALE GENOMIC DNA]</scope>
    <source>
        <strain evidence="15 20">20</strain>
    </source>
</reference>
<evidence type="ECO:0000313" key="15">
    <source>
        <dbReference type="EMBL" id="PZM55683.1"/>
    </source>
</evidence>
<comment type="caution">
    <text evidence="10">The sequence shown here is derived from an EMBL/GenBank/DDBJ whole genome shotgun (WGS) entry which is preliminary data.</text>
</comment>
<dbReference type="GO" id="GO:0004143">
    <property type="term" value="F:ATP-dependent diacylglycerol kinase activity"/>
    <property type="evidence" value="ECO:0007669"/>
    <property type="project" value="UniProtKB-EC"/>
</dbReference>
<reference evidence="14 19" key="3">
    <citation type="submission" date="2017-05" db="EMBL/GenBank/DDBJ databases">
        <title>The Genome Sequence of Enterococcus faecium 6F2_DIV0138.</title>
        <authorList>
            <consortium name="The Broad Institute Genomics Platform"/>
            <consortium name="The Broad Institute Genomic Center for Infectious Diseases"/>
            <person name="Earl A."/>
            <person name="Manson A."/>
            <person name="Schwartman J."/>
            <person name="Gilmore M."/>
            <person name="Abouelleil A."/>
            <person name="Cao P."/>
            <person name="Chapman S."/>
            <person name="Cusick C."/>
            <person name="Shea T."/>
            <person name="Young S."/>
            <person name="Neafsey D."/>
            <person name="Nusbaum C."/>
            <person name="Birren B."/>
        </authorList>
    </citation>
    <scope>NUCLEOTIDE SEQUENCE [LARGE SCALE GENOMIC DNA]</scope>
    <source>
        <strain evidence="14 19">6F2_DIV0138</strain>
    </source>
</reference>
<evidence type="ECO:0000313" key="12">
    <source>
        <dbReference type="EMBL" id="MBX4221936.1"/>
    </source>
</evidence>
<dbReference type="Gene3D" id="3.40.50.10330">
    <property type="entry name" value="Probable inorganic polyphosphate/atp-NAD kinase, domain 1"/>
    <property type="match status" value="1"/>
</dbReference>
<evidence type="ECO:0000313" key="17">
    <source>
        <dbReference type="Proteomes" id="UP000070452"/>
    </source>
</evidence>
<gene>
    <name evidence="14" type="ORF">A5804_002358</name>
    <name evidence="11" type="ORF">AWT83_01635</name>
    <name evidence="15" type="ORF">DKP91_08040</name>
    <name evidence="16" type="ORF">DTPHA_601878</name>
    <name evidence="10" type="ORF">GBM73_12070</name>
    <name evidence="12" type="ORF">KYX88_03610</name>
    <name evidence="13" type="ORF">M3X98_09745</name>
</gene>
<dbReference type="AlphaFoldDB" id="A0A132Z3P5"/>
<dbReference type="GO" id="GO:0008654">
    <property type="term" value="P:phospholipid biosynthetic process"/>
    <property type="evidence" value="ECO:0007669"/>
    <property type="project" value="UniProtKB-KW"/>
</dbReference>
<evidence type="ECO:0000256" key="8">
    <source>
        <dbReference type="ARBA" id="ARBA00023264"/>
    </source>
</evidence>
<evidence type="ECO:0000313" key="18">
    <source>
        <dbReference type="Proteomes" id="UP000183509"/>
    </source>
</evidence>
<dbReference type="STRING" id="1352.AL014_14460"/>
<evidence type="ECO:0000259" key="9">
    <source>
        <dbReference type="PROSITE" id="PS50146"/>
    </source>
</evidence>
<keyword evidence="7" id="KW-0444">Lipid biosynthesis</keyword>
<comment type="cofactor">
    <cofactor evidence="1">
        <name>Mg(2+)</name>
        <dbReference type="ChEBI" id="CHEBI:18420"/>
    </cofactor>
</comment>
<keyword evidence="3 16" id="KW-0808">Transferase</keyword>
<protein>
    <submittedName>
        <fullName evidence="11 14">Diacylglycerol kinase</fullName>
        <ecNumber evidence="16">2.7.1.107</ecNumber>
    </submittedName>
    <submittedName>
        <fullName evidence="10">Diacylglycerol kinase family lipid kinase</fullName>
    </submittedName>
</protein>
<dbReference type="EMBL" id="WEFP01000001">
    <property type="protein sequence ID" value="KAB7577981.1"/>
    <property type="molecule type" value="Genomic_DNA"/>
</dbReference>
<dbReference type="SUPFAM" id="SSF111331">
    <property type="entry name" value="NAD kinase/diacylglycerol kinase-like"/>
    <property type="match status" value="1"/>
</dbReference>
<dbReference type="InterPro" id="IPR017438">
    <property type="entry name" value="ATP-NAD_kinase_N"/>
</dbReference>
<evidence type="ECO:0000256" key="4">
    <source>
        <dbReference type="ARBA" id="ARBA00022741"/>
    </source>
</evidence>
<reference evidence="11 17" key="1">
    <citation type="submission" date="2016-01" db="EMBL/GenBank/DDBJ databases">
        <title>Molecular Mechanisms for transfer of large genomic segments between Enterococcus faecium strains.</title>
        <authorList>
            <person name="Garcia-Solache M.A."/>
            <person name="Lebreton F."/>
            <person name="Mclaughlin R.E."/>
            <person name="Whiteaker J.D."/>
            <person name="Gilmore M.S."/>
            <person name="Rice L.B."/>
        </authorList>
    </citation>
    <scope>NUCLEOTIDE SEQUENCE [LARGE SCALE GENOMIC DNA]</scope>
    <source>
        <strain evidence="11 17">D344RRF x C68</strain>
    </source>
</reference>
<dbReference type="Proteomes" id="UP000194737">
    <property type="component" value="Unassembled WGS sequence"/>
</dbReference>
<evidence type="ECO:0000313" key="13">
    <source>
        <dbReference type="EMBL" id="MDC4248334.1"/>
    </source>
</evidence>
<dbReference type="Pfam" id="PF00781">
    <property type="entry name" value="DAGK_cat"/>
    <property type="match status" value="1"/>
</dbReference>
<dbReference type="OMA" id="NDFAKYW"/>